<dbReference type="Proteomes" id="UP000007431">
    <property type="component" value="Unassembled WGS sequence"/>
</dbReference>
<dbReference type="KEGG" id="scm:SCHCO_01169598"/>
<dbReference type="GeneID" id="9595564"/>
<protein>
    <recommendedName>
        <fullName evidence="3">F-box domain-containing protein</fullName>
    </recommendedName>
</protein>
<organism evidence="2">
    <name type="scientific">Schizophyllum commune (strain H4-8 / FGSC 9210)</name>
    <name type="common">Split gill fungus</name>
    <dbReference type="NCBI Taxonomy" id="578458"/>
    <lineage>
        <taxon>Eukaryota</taxon>
        <taxon>Fungi</taxon>
        <taxon>Dikarya</taxon>
        <taxon>Basidiomycota</taxon>
        <taxon>Agaricomycotina</taxon>
        <taxon>Agaricomycetes</taxon>
        <taxon>Agaricomycetidae</taxon>
        <taxon>Agaricales</taxon>
        <taxon>Schizophyllaceae</taxon>
        <taxon>Schizophyllum</taxon>
    </lineage>
</organism>
<evidence type="ECO:0000313" key="2">
    <source>
        <dbReference type="Proteomes" id="UP000007431"/>
    </source>
</evidence>
<accession>D8Q0P8</accession>
<dbReference type="InterPro" id="IPR032675">
    <property type="entry name" value="LRR_dom_sf"/>
</dbReference>
<dbReference type="eggNOG" id="ENOG502SSTM">
    <property type="taxonomic scope" value="Eukaryota"/>
</dbReference>
<dbReference type="RefSeq" id="XP_003032692.1">
    <property type="nucleotide sequence ID" value="XM_003032646.1"/>
</dbReference>
<name>D8Q0P8_SCHCM</name>
<reference evidence="1 2" key="1">
    <citation type="journal article" date="2010" name="Nat. Biotechnol.">
        <title>Genome sequence of the model mushroom Schizophyllum commune.</title>
        <authorList>
            <person name="Ohm R.A."/>
            <person name="de Jong J.F."/>
            <person name="Lugones L.G."/>
            <person name="Aerts A."/>
            <person name="Kothe E."/>
            <person name="Stajich J.E."/>
            <person name="de Vries R.P."/>
            <person name="Record E."/>
            <person name="Levasseur A."/>
            <person name="Baker S.E."/>
            <person name="Bartholomew K.A."/>
            <person name="Coutinho P.M."/>
            <person name="Erdmann S."/>
            <person name="Fowler T.J."/>
            <person name="Gathman A.C."/>
            <person name="Lombard V."/>
            <person name="Henrissat B."/>
            <person name="Knabe N."/>
            <person name="Kuees U."/>
            <person name="Lilly W.W."/>
            <person name="Lindquist E."/>
            <person name="Lucas S."/>
            <person name="Magnuson J.K."/>
            <person name="Piumi F."/>
            <person name="Raudaskoski M."/>
            <person name="Salamov A."/>
            <person name="Schmutz J."/>
            <person name="Schwarze F.W.M.R."/>
            <person name="vanKuyk P.A."/>
            <person name="Horton J.S."/>
            <person name="Grigoriev I.V."/>
            <person name="Woesten H.A.B."/>
        </authorList>
    </citation>
    <scope>NUCLEOTIDE SEQUENCE [LARGE SCALE GENOMIC DNA]</scope>
    <source>
        <strain evidence="2">H4-8 / FGSC 9210</strain>
    </source>
</reference>
<dbReference type="EMBL" id="GL377305">
    <property type="protein sequence ID" value="EFI97789.1"/>
    <property type="molecule type" value="Genomic_DNA"/>
</dbReference>
<gene>
    <name evidence="1" type="ORF">SCHCODRAFT_107987</name>
</gene>
<evidence type="ECO:0008006" key="3">
    <source>
        <dbReference type="Google" id="ProtNLM"/>
    </source>
</evidence>
<dbReference type="VEuPathDB" id="FungiDB:SCHCODRAFT_01169598"/>
<keyword evidence="2" id="KW-1185">Reference proteome</keyword>
<feature type="non-terminal residue" evidence="1">
    <location>
        <position position="414"/>
    </location>
</feature>
<dbReference type="OrthoDB" id="2891411at2759"/>
<dbReference type="Gene3D" id="3.80.10.10">
    <property type="entry name" value="Ribonuclease Inhibitor"/>
    <property type="match status" value="1"/>
</dbReference>
<dbReference type="AlphaFoldDB" id="D8Q0P8"/>
<sequence>MRFDHASDVTLFDSESLLHPTIIMVMAQTGNKSRARAPRAALRGTRNLTLKDTAIDLANSNATGLPSLPIELLFEITDYFAKVLPTTPAEELYTYPSPRTHLDRRDVLVALSQTCRAMRENTLPILWRDIQAFASTTSISTKSWRVRRREWRRAVSKELDRQCFAIFRAPNIAPYVETVTVALTDFATDGLPLFAHVLSLLPNLKTLHIVHLAYDCYNLLNVFDKLRLPTVKTMVLPVVPLSAGALLKSCPNVEHFVCNTQSDAAHSRRMDSSFLVLVRDSWPRLRSLRGFPIAEADEMASLLARCTQLEHLWIRIENTTDLVSDPQDQTLRYPTIISHLRGAHFLRSVRIDFRSTSVDVILATLTAVKPMLSGPLLLREPRLDVYLPPILLEDAITRIRAVLPPDSRAQVTTP</sequence>
<proteinExistence type="predicted"/>
<dbReference type="InParanoid" id="D8Q0P8"/>
<evidence type="ECO:0000313" key="1">
    <source>
        <dbReference type="EMBL" id="EFI97789.1"/>
    </source>
</evidence>
<dbReference type="HOGENOM" id="CLU_664223_0_0_1"/>